<sequence>MVAGESEPVLVELTVPKRVVERGLMDGLVVPVGQFTGERRLDPALPGEQIADFLADAAHRPDGFVARAQDGAQALAVLAGTVAALCGENIRKALNSPDTAFLAGLSSGAADSVREVLLGIESDTPVEIERALRAALRPEETGS</sequence>
<comment type="caution">
    <text evidence="1">The sequence shown here is derived from an EMBL/GenBank/DDBJ whole genome shotgun (WGS) entry which is preliminary data.</text>
</comment>
<evidence type="ECO:0000313" key="2">
    <source>
        <dbReference type="Proteomes" id="UP000565715"/>
    </source>
</evidence>
<dbReference type="EMBL" id="JAAXOO010000006">
    <property type="protein sequence ID" value="NKY36219.1"/>
    <property type="molecule type" value="Genomic_DNA"/>
</dbReference>
<name>A0A846XLT8_9NOCA</name>
<keyword evidence="2" id="KW-1185">Reference proteome</keyword>
<proteinExistence type="predicted"/>
<dbReference type="AlphaFoldDB" id="A0A846XLT8"/>
<organism evidence="1 2">
    <name type="scientific">Nocardia speluncae</name>
    <dbReference type="NCBI Taxonomy" id="419477"/>
    <lineage>
        <taxon>Bacteria</taxon>
        <taxon>Bacillati</taxon>
        <taxon>Actinomycetota</taxon>
        <taxon>Actinomycetes</taxon>
        <taxon>Mycobacteriales</taxon>
        <taxon>Nocardiaceae</taxon>
        <taxon>Nocardia</taxon>
    </lineage>
</organism>
<evidence type="ECO:0000313" key="1">
    <source>
        <dbReference type="EMBL" id="NKY36219.1"/>
    </source>
</evidence>
<gene>
    <name evidence="1" type="ORF">HGA13_24575</name>
</gene>
<dbReference type="RefSeq" id="WP_068044988.1">
    <property type="nucleotide sequence ID" value="NZ_JAAXOO010000006.1"/>
</dbReference>
<protein>
    <submittedName>
        <fullName evidence="1">Uncharacterized protein</fullName>
    </submittedName>
</protein>
<reference evidence="1 2" key="1">
    <citation type="submission" date="2020-04" db="EMBL/GenBank/DDBJ databases">
        <title>MicrobeNet Type strains.</title>
        <authorList>
            <person name="Nicholson A.C."/>
        </authorList>
    </citation>
    <scope>NUCLEOTIDE SEQUENCE [LARGE SCALE GENOMIC DNA]</scope>
    <source>
        <strain evidence="1 2">DSM 45078</strain>
    </source>
</reference>
<accession>A0A846XLT8</accession>
<dbReference type="Proteomes" id="UP000565715">
    <property type="component" value="Unassembled WGS sequence"/>
</dbReference>